<name>A0A9D1TNL7_9SPIO</name>
<evidence type="ECO:0000313" key="2">
    <source>
        <dbReference type="Proteomes" id="UP000823936"/>
    </source>
</evidence>
<dbReference type="Proteomes" id="UP000823936">
    <property type="component" value="Unassembled WGS sequence"/>
</dbReference>
<dbReference type="PANTHER" id="PTHR35810:SF1">
    <property type="entry name" value="CYTOPLASMIC PROTEIN"/>
    <property type="match status" value="1"/>
</dbReference>
<proteinExistence type="predicted"/>
<sequence>MPPTSNSNIEKASLVVFHDGAFELDVAVPSTDNTVWLTLDQISLLFEKDKSTVSRHIKNIFSDGELEKEAVVANYATTASDGKTYQVAYYNLDVIISVGYRVKSKRGIAFRKWATTVLNDYLLRGYAENKRRLEAQGKTIELQSRMIAHMAEVDPVHPCADSIFCKVEKAGK</sequence>
<evidence type="ECO:0000313" key="1">
    <source>
        <dbReference type="EMBL" id="HIV98565.1"/>
    </source>
</evidence>
<dbReference type="Pfam" id="PF13310">
    <property type="entry name" value="Virulence_RhuM"/>
    <property type="match status" value="1"/>
</dbReference>
<dbReference type="AlphaFoldDB" id="A0A9D1TNL7"/>
<reference evidence="1" key="1">
    <citation type="journal article" date="2021" name="PeerJ">
        <title>Extensive microbial diversity within the chicken gut microbiome revealed by metagenomics and culture.</title>
        <authorList>
            <person name="Gilroy R."/>
            <person name="Ravi A."/>
            <person name="Getino M."/>
            <person name="Pursley I."/>
            <person name="Horton D.L."/>
            <person name="Alikhan N.F."/>
            <person name="Baker D."/>
            <person name="Gharbi K."/>
            <person name="Hall N."/>
            <person name="Watson M."/>
            <person name="Adriaenssens E.M."/>
            <person name="Foster-Nyarko E."/>
            <person name="Jarju S."/>
            <person name="Secka A."/>
            <person name="Antonio M."/>
            <person name="Oren A."/>
            <person name="Chaudhuri R.R."/>
            <person name="La Ragione R."/>
            <person name="Hildebrand F."/>
            <person name="Pallen M.J."/>
        </authorList>
    </citation>
    <scope>NUCLEOTIDE SEQUENCE</scope>
    <source>
        <strain evidence="1">Gambia11-129</strain>
    </source>
</reference>
<dbReference type="EMBL" id="DXHU01000006">
    <property type="protein sequence ID" value="HIV98565.1"/>
    <property type="molecule type" value="Genomic_DNA"/>
</dbReference>
<reference evidence="1" key="2">
    <citation type="submission" date="2021-04" db="EMBL/GenBank/DDBJ databases">
        <authorList>
            <person name="Gilroy R."/>
        </authorList>
    </citation>
    <scope>NUCLEOTIDE SEQUENCE</scope>
    <source>
        <strain evidence="1">Gambia11-129</strain>
    </source>
</reference>
<organism evidence="1 2">
    <name type="scientific">Candidatus Ornithospirochaeta avicola</name>
    <dbReference type="NCBI Taxonomy" id="2840896"/>
    <lineage>
        <taxon>Bacteria</taxon>
        <taxon>Pseudomonadati</taxon>
        <taxon>Spirochaetota</taxon>
        <taxon>Spirochaetia</taxon>
        <taxon>Spirochaetales</taxon>
        <taxon>Spirochaetaceae</taxon>
        <taxon>Spirochaetaceae incertae sedis</taxon>
        <taxon>Candidatus Ornithospirochaeta</taxon>
    </lineage>
</organism>
<protein>
    <submittedName>
        <fullName evidence="1">Virulence RhuM family protein</fullName>
    </submittedName>
</protein>
<comment type="caution">
    <text evidence="1">The sequence shown here is derived from an EMBL/GenBank/DDBJ whole genome shotgun (WGS) entry which is preliminary data.</text>
</comment>
<dbReference type="InterPro" id="IPR011204">
    <property type="entry name" value="Virulence_RhuM-like"/>
</dbReference>
<gene>
    <name evidence="1" type="ORF">IAB12_02145</name>
</gene>
<accession>A0A9D1TNL7</accession>
<dbReference type="PANTHER" id="PTHR35810">
    <property type="entry name" value="CYTOPLASMIC PROTEIN-RELATED"/>
    <property type="match status" value="1"/>
</dbReference>